<accession>A0A6J3LUM3</accession>
<evidence type="ECO:0008006" key="4">
    <source>
        <dbReference type="Google" id="ProtNLM"/>
    </source>
</evidence>
<evidence type="ECO:0000313" key="3">
    <source>
        <dbReference type="RefSeq" id="XP_033456005.1"/>
    </source>
</evidence>
<dbReference type="Proteomes" id="UP000504637">
    <property type="component" value="Unplaced"/>
</dbReference>
<reference evidence="3" key="3">
    <citation type="submission" date="2025-08" db="UniProtKB">
        <authorList>
            <consortium name="RefSeq"/>
        </authorList>
    </citation>
    <scope>IDENTIFICATION</scope>
    <source>
        <strain evidence="3">CBS 342.82</strain>
    </source>
</reference>
<dbReference type="GeneID" id="54366776"/>
<feature type="signal peptide" evidence="1">
    <location>
        <begin position="1"/>
        <end position="15"/>
    </location>
</feature>
<keyword evidence="1" id="KW-0732">Signal</keyword>
<reference evidence="3" key="2">
    <citation type="submission" date="2020-04" db="EMBL/GenBank/DDBJ databases">
        <authorList>
            <consortium name="NCBI Genome Project"/>
        </authorList>
    </citation>
    <scope>NUCLEOTIDE SEQUENCE</scope>
    <source>
        <strain evidence="3">CBS 342.82</strain>
    </source>
</reference>
<reference evidence="3" key="1">
    <citation type="submission" date="2020-01" db="EMBL/GenBank/DDBJ databases">
        <authorList>
            <consortium name="DOE Joint Genome Institute"/>
            <person name="Haridas S."/>
            <person name="Albert R."/>
            <person name="Binder M."/>
            <person name="Bloem J."/>
            <person name="Labutti K."/>
            <person name="Salamov A."/>
            <person name="Andreopoulos B."/>
            <person name="Baker S.E."/>
            <person name="Barry K."/>
            <person name="Bills G."/>
            <person name="Bluhm B.H."/>
            <person name="Cannon C."/>
            <person name="Castanera R."/>
            <person name="Culley D.E."/>
            <person name="Daum C."/>
            <person name="Ezra D."/>
            <person name="Gonzalez J.B."/>
            <person name="Henrissat B."/>
            <person name="Kuo A."/>
            <person name="Liang C."/>
            <person name="Lipzen A."/>
            <person name="Lutzoni F."/>
            <person name="Magnuson J."/>
            <person name="Mondo S."/>
            <person name="Nolan M."/>
            <person name="Ohm R."/>
            <person name="Pangilinan J."/>
            <person name="Park H.-J."/>
            <person name="Ramirez L."/>
            <person name="Alfaro M."/>
            <person name="Sun H."/>
            <person name="Tritt A."/>
            <person name="Yoshinaga Y."/>
            <person name="Zwiers L.-H."/>
            <person name="Turgeon B.G."/>
            <person name="Goodwin S.B."/>
            <person name="Spatafora J.W."/>
            <person name="Crous P.W."/>
            <person name="Grigoriev I.V."/>
        </authorList>
    </citation>
    <scope>NUCLEOTIDE SEQUENCE</scope>
    <source>
        <strain evidence="3">CBS 342.82</strain>
    </source>
</reference>
<proteinExistence type="predicted"/>
<keyword evidence="2" id="KW-1185">Reference proteome</keyword>
<dbReference type="RefSeq" id="XP_033456005.1">
    <property type="nucleotide sequence ID" value="XM_033608975.1"/>
</dbReference>
<dbReference type="AlphaFoldDB" id="A0A6J3LUM3"/>
<protein>
    <recommendedName>
        <fullName evidence="4">Secreted protein</fullName>
    </recommendedName>
</protein>
<gene>
    <name evidence="3" type="ORF">K489DRAFT_85098</name>
</gene>
<evidence type="ECO:0000313" key="2">
    <source>
        <dbReference type="Proteomes" id="UP000504637"/>
    </source>
</evidence>
<organism evidence="3">
    <name type="scientific">Dissoconium aciculare CBS 342.82</name>
    <dbReference type="NCBI Taxonomy" id="1314786"/>
    <lineage>
        <taxon>Eukaryota</taxon>
        <taxon>Fungi</taxon>
        <taxon>Dikarya</taxon>
        <taxon>Ascomycota</taxon>
        <taxon>Pezizomycotina</taxon>
        <taxon>Dothideomycetes</taxon>
        <taxon>Dothideomycetidae</taxon>
        <taxon>Mycosphaerellales</taxon>
        <taxon>Dissoconiaceae</taxon>
        <taxon>Dissoconium</taxon>
    </lineage>
</organism>
<evidence type="ECO:0000256" key="1">
    <source>
        <dbReference type="SAM" id="SignalP"/>
    </source>
</evidence>
<sequence length="118" mass="13137">MVITLIITCIRAVVLLTIRHQSSLSWSRSQAPFSLLFITTYRPTQAIHRHRGPPSFALILSDSLDYFHEVSGSISTSEDVSLLRCCRNNHPAGLLWSCARAVNHGIRSLAHVQLRSSA</sequence>
<name>A0A6J3LUM3_9PEZI</name>
<feature type="chain" id="PRO_5026813686" description="Secreted protein" evidence="1">
    <location>
        <begin position="16"/>
        <end position="118"/>
    </location>
</feature>